<protein>
    <submittedName>
        <fullName evidence="1">Cytochrome P450</fullName>
    </submittedName>
</protein>
<dbReference type="Proteomes" id="UP000814140">
    <property type="component" value="Unassembled WGS sequence"/>
</dbReference>
<comment type="caution">
    <text evidence="1">The sequence shown here is derived from an EMBL/GenBank/DDBJ whole genome shotgun (WGS) entry which is preliminary data.</text>
</comment>
<proteinExistence type="predicted"/>
<organism evidence="1 2">
    <name type="scientific">Artomyces pyxidatus</name>
    <dbReference type="NCBI Taxonomy" id="48021"/>
    <lineage>
        <taxon>Eukaryota</taxon>
        <taxon>Fungi</taxon>
        <taxon>Dikarya</taxon>
        <taxon>Basidiomycota</taxon>
        <taxon>Agaricomycotina</taxon>
        <taxon>Agaricomycetes</taxon>
        <taxon>Russulales</taxon>
        <taxon>Auriscalpiaceae</taxon>
        <taxon>Artomyces</taxon>
    </lineage>
</organism>
<gene>
    <name evidence="1" type="ORF">BV25DRAFT_1917736</name>
</gene>
<name>A0ACB8SVV2_9AGAM</name>
<sequence>MSSLSAITIDALVLAAAAVVLYTINRRQKHNSPPYPPGPKGLPILRNLLDVPRETPWFTYAKWKKQYGDVVSIKVLSNTIVLLQSAEAARELLDNRRTIYSDRPPLPSEMSHWEWPLPTARANDQWRTERRAIERSLGPSAIVRYEPMQKRKAHEFLKRLHSTPELFLSHIEHLQGSIIMAFIYGYDVKDHNDKYLDIAKEFGALAPSLVQSGIQLLMNSLPFAAYLPEWLPGMNFRKLARESYAVGENLINAPIEFVKEAMEKGTAHPSMALDDLPECKTKQEERRVATALGSLHMAAADTMVSTVSSFFLMLLLYPDVQKRAQAELDSVVGTGLLPDFTDRARLPYIDALCKELLRWRVASPQGMRLPHATTEDDIYEGYFIPKGAVVIANAWAILHDPALYPDPEAFKPERFLNAKGEVIDDPLLSIVFGYGRRICPGRHIVDTTLFIVVSYLLSTFNVTKAKDAFGNEIPVNDEYVGNQIVQPVPFKCSITPRNAYAEDLISAPVLVA</sequence>
<dbReference type="EMBL" id="MU277219">
    <property type="protein sequence ID" value="KAI0060378.1"/>
    <property type="molecule type" value="Genomic_DNA"/>
</dbReference>
<accession>A0ACB8SVV2</accession>
<reference evidence="1" key="1">
    <citation type="submission" date="2021-03" db="EMBL/GenBank/DDBJ databases">
        <authorList>
            <consortium name="DOE Joint Genome Institute"/>
            <person name="Ahrendt S."/>
            <person name="Looney B.P."/>
            <person name="Miyauchi S."/>
            <person name="Morin E."/>
            <person name="Drula E."/>
            <person name="Courty P.E."/>
            <person name="Chicoki N."/>
            <person name="Fauchery L."/>
            <person name="Kohler A."/>
            <person name="Kuo A."/>
            <person name="Labutti K."/>
            <person name="Pangilinan J."/>
            <person name="Lipzen A."/>
            <person name="Riley R."/>
            <person name="Andreopoulos W."/>
            <person name="He G."/>
            <person name="Johnson J."/>
            <person name="Barry K.W."/>
            <person name="Grigoriev I.V."/>
            <person name="Nagy L."/>
            <person name="Hibbett D."/>
            <person name="Henrissat B."/>
            <person name="Matheny P.B."/>
            <person name="Labbe J."/>
            <person name="Martin F."/>
        </authorList>
    </citation>
    <scope>NUCLEOTIDE SEQUENCE</scope>
    <source>
        <strain evidence="1">HHB10654</strain>
    </source>
</reference>
<evidence type="ECO:0000313" key="1">
    <source>
        <dbReference type="EMBL" id="KAI0060378.1"/>
    </source>
</evidence>
<reference evidence="1" key="2">
    <citation type="journal article" date="2022" name="New Phytol.">
        <title>Evolutionary transition to the ectomycorrhizal habit in the genomes of a hyperdiverse lineage of mushroom-forming fungi.</title>
        <authorList>
            <person name="Looney B."/>
            <person name="Miyauchi S."/>
            <person name="Morin E."/>
            <person name="Drula E."/>
            <person name="Courty P.E."/>
            <person name="Kohler A."/>
            <person name="Kuo A."/>
            <person name="LaButti K."/>
            <person name="Pangilinan J."/>
            <person name="Lipzen A."/>
            <person name="Riley R."/>
            <person name="Andreopoulos W."/>
            <person name="He G."/>
            <person name="Johnson J."/>
            <person name="Nolan M."/>
            <person name="Tritt A."/>
            <person name="Barry K.W."/>
            <person name="Grigoriev I.V."/>
            <person name="Nagy L.G."/>
            <person name="Hibbett D."/>
            <person name="Henrissat B."/>
            <person name="Matheny P.B."/>
            <person name="Labbe J."/>
            <person name="Martin F.M."/>
        </authorList>
    </citation>
    <scope>NUCLEOTIDE SEQUENCE</scope>
    <source>
        <strain evidence="1">HHB10654</strain>
    </source>
</reference>
<evidence type="ECO:0000313" key="2">
    <source>
        <dbReference type="Proteomes" id="UP000814140"/>
    </source>
</evidence>
<keyword evidence="2" id="KW-1185">Reference proteome</keyword>